<accession>A0A6C2UTS3</accession>
<dbReference type="EMBL" id="CAAHFH010000002">
    <property type="protein sequence ID" value="VGO22617.1"/>
    <property type="molecule type" value="Genomic_DNA"/>
</dbReference>
<dbReference type="AlphaFoldDB" id="A0A6C2UTS3"/>
<keyword evidence="1" id="KW-0812">Transmembrane</keyword>
<keyword evidence="1" id="KW-0472">Membrane</keyword>
<reference evidence="2 3" key="1">
    <citation type="submission" date="2019-04" db="EMBL/GenBank/DDBJ databases">
        <authorList>
            <person name="Van Vliet M D."/>
        </authorList>
    </citation>
    <scope>NUCLEOTIDE SEQUENCE [LARGE SCALE GENOMIC DNA]</scope>
    <source>
        <strain evidence="2 3">F21</strain>
    </source>
</reference>
<protein>
    <submittedName>
        <fullName evidence="2">Uncharacterized protein</fullName>
    </submittedName>
</protein>
<evidence type="ECO:0000313" key="3">
    <source>
        <dbReference type="Proteomes" id="UP000346198"/>
    </source>
</evidence>
<evidence type="ECO:0000313" key="2">
    <source>
        <dbReference type="EMBL" id="VGO22617.1"/>
    </source>
</evidence>
<proteinExistence type="predicted"/>
<evidence type="ECO:0000256" key="1">
    <source>
        <dbReference type="SAM" id="Phobius"/>
    </source>
</evidence>
<keyword evidence="3" id="KW-1185">Reference proteome</keyword>
<feature type="transmembrane region" description="Helical" evidence="1">
    <location>
        <begin position="12"/>
        <end position="33"/>
    </location>
</feature>
<name>A0A6C2UTS3_9BACT</name>
<organism evidence="2 3">
    <name type="scientific">Pontiella sulfatireligans</name>
    <dbReference type="NCBI Taxonomy" id="2750658"/>
    <lineage>
        <taxon>Bacteria</taxon>
        <taxon>Pseudomonadati</taxon>
        <taxon>Kiritimatiellota</taxon>
        <taxon>Kiritimatiellia</taxon>
        <taxon>Kiritimatiellales</taxon>
        <taxon>Pontiellaceae</taxon>
        <taxon>Pontiella</taxon>
    </lineage>
</organism>
<feature type="transmembrane region" description="Helical" evidence="1">
    <location>
        <begin position="48"/>
        <end position="70"/>
    </location>
</feature>
<dbReference type="Proteomes" id="UP000346198">
    <property type="component" value="Unassembled WGS sequence"/>
</dbReference>
<dbReference type="RefSeq" id="WP_136064104.1">
    <property type="nucleotide sequence ID" value="NZ_CAAHFH010000002.1"/>
</dbReference>
<keyword evidence="1" id="KW-1133">Transmembrane helix</keyword>
<sequence>MKPLMYRHRPAFPALVGAAVSLVAGLFCFAMIYERVQNGEIGEEKLNGLVLISVAVTGICLIAAFARYQFTHLWVKPRRARHHHHR</sequence>
<gene>
    <name evidence="2" type="ORF">SCARR_04702</name>
</gene>